<accession>A0A811ZCT0</accession>
<evidence type="ECO:0000256" key="1">
    <source>
        <dbReference type="SAM" id="MobiDB-lite"/>
    </source>
</evidence>
<protein>
    <submittedName>
        <fullName evidence="2">(raccoon dog) hypothetical protein</fullName>
    </submittedName>
</protein>
<evidence type="ECO:0000313" key="3">
    <source>
        <dbReference type="Proteomes" id="UP000645828"/>
    </source>
</evidence>
<feature type="region of interest" description="Disordered" evidence="1">
    <location>
        <begin position="1"/>
        <end position="207"/>
    </location>
</feature>
<keyword evidence="3" id="KW-1185">Reference proteome</keyword>
<evidence type="ECO:0000313" key="2">
    <source>
        <dbReference type="EMBL" id="CAD7686464.1"/>
    </source>
</evidence>
<name>A0A811ZCT0_NYCPR</name>
<sequence length="207" mass="21015">MKTPGTRRTPQPPGEPPPRGPRSAPGSPRPRGPRSAPGAPRPEDRAQPLGSPQPRGPRSAPRGAPRPEVRAQPPGAPHPEERAQPPGALRPRGARSAPRERRAAGAGAQDPNSVQVGARRGRAEAGARGWGGSRDPGPLPAEPKRGGECRALLLSPGLRCGPTAGTAGTRPPQPPGLGPSALDPADLASQSLHCSVGRGSPSPPALV</sequence>
<gene>
    <name evidence="2" type="ORF">NYPRO_LOCUS19257</name>
</gene>
<dbReference type="Proteomes" id="UP000645828">
    <property type="component" value="Unassembled WGS sequence"/>
</dbReference>
<feature type="compositionally biased region" description="Pro residues" evidence="1">
    <location>
        <begin position="10"/>
        <end position="20"/>
    </location>
</feature>
<comment type="caution">
    <text evidence="2">The sequence shown here is derived from an EMBL/GenBank/DDBJ whole genome shotgun (WGS) entry which is preliminary data.</text>
</comment>
<dbReference type="AlphaFoldDB" id="A0A811ZCT0"/>
<organism evidence="2 3">
    <name type="scientific">Nyctereutes procyonoides</name>
    <name type="common">Raccoon dog</name>
    <name type="synonym">Canis procyonoides</name>
    <dbReference type="NCBI Taxonomy" id="34880"/>
    <lineage>
        <taxon>Eukaryota</taxon>
        <taxon>Metazoa</taxon>
        <taxon>Chordata</taxon>
        <taxon>Craniata</taxon>
        <taxon>Vertebrata</taxon>
        <taxon>Euteleostomi</taxon>
        <taxon>Mammalia</taxon>
        <taxon>Eutheria</taxon>
        <taxon>Laurasiatheria</taxon>
        <taxon>Carnivora</taxon>
        <taxon>Caniformia</taxon>
        <taxon>Canidae</taxon>
        <taxon>Nyctereutes</taxon>
    </lineage>
</organism>
<dbReference type="EMBL" id="CAJHUB010000762">
    <property type="protein sequence ID" value="CAD7686464.1"/>
    <property type="molecule type" value="Genomic_DNA"/>
</dbReference>
<feature type="compositionally biased region" description="Low complexity" evidence="1">
    <location>
        <begin position="50"/>
        <end position="63"/>
    </location>
</feature>
<reference evidence="2" key="1">
    <citation type="submission" date="2020-12" db="EMBL/GenBank/DDBJ databases">
        <authorList>
            <consortium name="Molecular Ecology Group"/>
        </authorList>
    </citation>
    <scope>NUCLEOTIDE SEQUENCE</scope>
    <source>
        <strain evidence="2">TBG_1078</strain>
    </source>
</reference>
<proteinExistence type="predicted"/>